<protein>
    <submittedName>
        <fullName evidence="2">Uncharacterized protein</fullName>
    </submittedName>
</protein>
<comment type="caution">
    <text evidence="2">The sequence shown here is derived from an EMBL/GenBank/DDBJ whole genome shotgun (WGS) entry which is preliminary data.</text>
</comment>
<dbReference type="RefSeq" id="WP_310457186.1">
    <property type="nucleotide sequence ID" value="NZ_JAVKPH010000009.1"/>
</dbReference>
<accession>A0ABU1F7V0</accession>
<keyword evidence="1" id="KW-0812">Transmembrane</keyword>
<reference evidence="2 3" key="1">
    <citation type="submission" date="2023-09" db="EMBL/GenBank/DDBJ databases">
        <title>Xinfangfangia sedmenti sp. nov., isolated the sedment.</title>
        <authorList>
            <person name="Xu L."/>
        </authorList>
    </citation>
    <scope>NUCLEOTIDE SEQUENCE [LARGE SCALE GENOMIC DNA]</scope>
    <source>
        <strain evidence="2 3">LG-4</strain>
    </source>
</reference>
<sequence>MATTQEVAMLADIKDVLTQSRATLIEDAVGVAVLFGALMALLSLPL</sequence>
<keyword evidence="3" id="KW-1185">Reference proteome</keyword>
<evidence type="ECO:0000313" key="2">
    <source>
        <dbReference type="EMBL" id="MDR5652941.1"/>
    </source>
</evidence>
<dbReference type="EMBL" id="JAVKPH010000009">
    <property type="protein sequence ID" value="MDR5652941.1"/>
    <property type="molecule type" value="Genomic_DNA"/>
</dbReference>
<name>A0ABU1F7V0_9RHOB</name>
<organism evidence="2 3">
    <name type="scientific">Ruixingdingia sedimenti</name>
    <dbReference type="NCBI Taxonomy" id="3073604"/>
    <lineage>
        <taxon>Bacteria</taxon>
        <taxon>Pseudomonadati</taxon>
        <taxon>Pseudomonadota</taxon>
        <taxon>Alphaproteobacteria</taxon>
        <taxon>Rhodobacterales</taxon>
        <taxon>Paracoccaceae</taxon>
        <taxon>Ruixingdingia</taxon>
    </lineage>
</organism>
<evidence type="ECO:0000313" key="3">
    <source>
        <dbReference type="Proteomes" id="UP001247754"/>
    </source>
</evidence>
<evidence type="ECO:0000256" key="1">
    <source>
        <dbReference type="SAM" id="Phobius"/>
    </source>
</evidence>
<proteinExistence type="predicted"/>
<dbReference type="Proteomes" id="UP001247754">
    <property type="component" value="Unassembled WGS sequence"/>
</dbReference>
<keyword evidence="1" id="KW-0472">Membrane</keyword>
<gene>
    <name evidence="2" type="ORF">RGD00_10010</name>
</gene>
<feature type="transmembrane region" description="Helical" evidence="1">
    <location>
        <begin position="24"/>
        <end position="44"/>
    </location>
</feature>
<keyword evidence="1" id="KW-1133">Transmembrane helix</keyword>